<reference evidence="2" key="1">
    <citation type="journal article" date="2014" name="Front. Microbiol.">
        <title>High frequency of phylogenetically diverse reductive dehalogenase-homologous genes in deep subseafloor sedimentary metagenomes.</title>
        <authorList>
            <person name="Kawai M."/>
            <person name="Futagami T."/>
            <person name="Toyoda A."/>
            <person name="Takaki Y."/>
            <person name="Nishi S."/>
            <person name="Hori S."/>
            <person name="Arai W."/>
            <person name="Tsubouchi T."/>
            <person name="Morono Y."/>
            <person name="Uchiyama I."/>
            <person name="Ito T."/>
            <person name="Fujiyama A."/>
            <person name="Inagaki F."/>
            <person name="Takami H."/>
        </authorList>
    </citation>
    <scope>NUCLEOTIDE SEQUENCE</scope>
    <source>
        <strain evidence="2">Expedition CK06-06</strain>
    </source>
</reference>
<protein>
    <submittedName>
        <fullName evidence="2">Uncharacterized protein</fullName>
    </submittedName>
</protein>
<name>X1AC15_9ZZZZ</name>
<dbReference type="AlphaFoldDB" id="X1AC15"/>
<dbReference type="EMBL" id="BART01008023">
    <property type="protein sequence ID" value="GAG67452.1"/>
    <property type="molecule type" value="Genomic_DNA"/>
</dbReference>
<accession>X1AC15</accession>
<evidence type="ECO:0000256" key="1">
    <source>
        <dbReference type="SAM" id="MobiDB-lite"/>
    </source>
</evidence>
<comment type="caution">
    <text evidence="2">The sequence shown here is derived from an EMBL/GenBank/DDBJ whole genome shotgun (WGS) entry which is preliminary data.</text>
</comment>
<evidence type="ECO:0000313" key="2">
    <source>
        <dbReference type="EMBL" id="GAG67452.1"/>
    </source>
</evidence>
<proteinExistence type="predicted"/>
<feature type="region of interest" description="Disordered" evidence="1">
    <location>
        <begin position="1"/>
        <end position="24"/>
    </location>
</feature>
<organism evidence="2">
    <name type="scientific">marine sediment metagenome</name>
    <dbReference type="NCBI Taxonomy" id="412755"/>
    <lineage>
        <taxon>unclassified sequences</taxon>
        <taxon>metagenomes</taxon>
        <taxon>ecological metagenomes</taxon>
    </lineage>
</organism>
<gene>
    <name evidence="2" type="ORF">S01H4_18128</name>
</gene>
<sequence>MRNLNIKKQSNGKTKMSTGGQCPLSSIKGKDGKYIRKIKVGGSCVDPTTANQKRKGSEELARQRMLEAKAKKNK</sequence>